<protein>
    <submittedName>
        <fullName evidence="3">Zinc finger BED domain-containing protein 1-like</fullName>
    </submittedName>
</protein>
<evidence type="ECO:0000313" key="4">
    <source>
        <dbReference type="Proteomes" id="UP000752171"/>
    </source>
</evidence>
<organism evidence="3 4">
    <name type="scientific">Astyanax mexicanus</name>
    <name type="common">Blind cave fish</name>
    <name type="synonym">Astyanax fasciatus mexicanus</name>
    <dbReference type="NCBI Taxonomy" id="7994"/>
    <lineage>
        <taxon>Eukaryota</taxon>
        <taxon>Metazoa</taxon>
        <taxon>Chordata</taxon>
        <taxon>Craniata</taxon>
        <taxon>Vertebrata</taxon>
        <taxon>Euteleostomi</taxon>
        <taxon>Actinopterygii</taxon>
        <taxon>Neopterygii</taxon>
        <taxon>Teleostei</taxon>
        <taxon>Ostariophysi</taxon>
        <taxon>Characiformes</taxon>
        <taxon>Characoidei</taxon>
        <taxon>Acestrorhamphidae</taxon>
        <taxon>Acestrorhamphinae</taxon>
        <taxon>Astyanax</taxon>
    </lineage>
</organism>
<dbReference type="AlphaFoldDB" id="A0A8T2LW84"/>
<proteinExistence type="predicted"/>
<feature type="region of interest" description="Disordered" evidence="1">
    <location>
        <begin position="107"/>
        <end position="160"/>
    </location>
</feature>
<dbReference type="InterPro" id="IPR052035">
    <property type="entry name" value="ZnF_BED_domain_contain"/>
</dbReference>
<dbReference type="Pfam" id="PF05699">
    <property type="entry name" value="Dimer_Tnp_hAT"/>
    <property type="match status" value="1"/>
</dbReference>
<dbReference type="PANTHER" id="PTHR46481">
    <property type="entry name" value="ZINC FINGER BED DOMAIN-CONTAINING PROTEIN 4"/>
    <property type="match status" value="1"/>
</dbReference>
<feature type="domain" description="HAT C-terminal dimerisation" evidence="2">
    <location>
        <begin position="443"/>
        <end position="496"/>
    </location>
</feature>
<evidence type="ECO:0000259" key="2">
    <source>
        <dbReference type="Pfam" id="PF05699"/>
    </source>
</evidence>
<dbReference type="Proteomes" id="UP000752171">
    <property type="component" value="Unassembled WGS sequence"/>
</dbReference>
<dbReference type="EMBL" id="JAICCE010000006">
    <property type="protein sequence ID" value="KAG9276558.1"/>
    <property type="molecule type" value="Genomic_DNA"/>
</dbReference>
<accession>A0A8T2LW84</accession>
<name>A0A8T2LW84_ASTMX</name>
<dbReference type="SUPFAM" id="SSF53098">
    <property type="entry name" value="Ribonuclease H-like"/>
    <property type="match status" value="1"/>
</dbReference>
<gene>
    <name evidence="3" type="primary">ZBED1</name>
    <name evidence="3" type="ORF">AMEX_G8880</name>
</gene>
<reference evidence="3 4" key="1">
    <citation type="submission" date="2021-07" db="EMBL/GenBank/DDBJ databases">
        <authorList>
            <person name="Imarazene B."/>
            <person name="Zahm M."/>
            <person name="Klopp C."/>
            <person name="Cabau C."/>
            <person name="Beille S."/>
            <person name="Jouanno E."/>
            <person name="Castinel A."/>
            <person name="Lluch J."/>
            <person name="Gil L."/>
            <person name="Kuchtly C."/>
            <person name="Lopez Roques C."/>
            <person name="Donnadieu C."/>
            <person name="Parrinello H."/>
            <person name="Journot L."/>
            <person name="Du K."/>
            <person name="Schartl M."/>
            <person name="Retaux S."/>
            <person name="Guiguen Y."/>
        </authorList>
    </citation>
    <scope>NUCLEOTIDE SEQUENCE [LARGE SCALE GENOMIC DNA]</scope>
    <source>
        <strain evidence="3">Pach_M1</strain>
        <tissue evidence="3">Testis</tissue>
    </source>
</reference>
<dbReference type="PANTHER" id="PTHR46481:SF4">
    <property type="entry name" value="ZINC FINGER BED DOMAIN-CONTAINING PROTEIN 4"/>
    <property type="match status" value="1"/>
</dbReference>
<dbReference type="GO" id="GO:0046983">
    <property type="term" value="F:protein dimerization activity"/>
    <property type="evidence" value="ECO:0007669"/>
    <property type="project" value="InterPro"/>
</dbReference>
<feature type="compositionally biased region" description="Acidic residues" evidence="1">
    <location>
        <begin position="129"/>
        <end position="148"/>
    </location>
</feature>
<dbReference type="InterPro" id="IPR008906">
    <property type="entry name" value="HATC_C_dom"/>
</dbReference>
<comment type="caution">
    <text evidence="3">The sequence shown here is derived from an EMBL/GenBank/DDBJ whole genome shotgun (WGS) entry which is preliminary data.</text>
</comment>
<sequence>MLGSVVATPPSLTWFRVIDISEREKRWKLSREEKQLGGSVHRRTEGGQVHHALLNLHRIEHPHTGECIARCIGETLEARGIGEDKVLLIVTDNGSNIVKAVRLLRDRSQKQSKESPDGSRAQPGGAGDGLDELWVESESEETDEEEIGETGNLELNLPDDGENSKFQRMPCLAHTLQLTLKDAIKHPNADVLISRARKLVHAVRKSSVANEAIIKKCGKTLVRDCSTRWNSTLDMLRRLLEIRTELNQVLEELGMDTLLTSDWAKIENLVKLLDPFAIHTDQLQGDSQSLSHVVPCLLNLEAHLLTTTAAGKQLAQVLLKSLRERFAAILSPDSPHFDATPAAACLLDPSVSLILQTPDMVPLRRAAQSLVETLAAQYNPATAPQDVTATQNAVDSPPTVLQKYRFLASRMEVNVSLTNQPDGTDSLLTEMKKYVDDIKQSVFNETPLQFWRSKEAVYPKLAPVALDLVSAPASQAFVERIFSVCGLLSSGLRNRTTTSLEQRVFLKINKKLLID</sequence>
<dbReference type="InterPro" id="IPR012337">
    <property type="entry name" value="RNaseH-like_sf"/>
</dbReference>
<feature type="compositionally biased region" description="Basic and acidic residues" evidence="1">
    <location>
        <begin position="107"/>
        <end position="117"/>
    </location>
</feature>
<evidence type="ECO:0000256" key="1">
    <source>
        <dbReference type="SAM" id="MobiDB-lite"/>
    </source>
</evidence>
<evidence type="ECO:0000313" key="3">
    <source>
        <dbReference type="EMBL" id="KAG9276558.1"/>
    </source>
</evidence>